<feature type="transmembrane region" description="Helical" evidence="1">
    <location>
        <begin position="12"/>
        <end position="29"/>
    </location>
</feature>
<dbReference type="Proteomes" id="UP000471633">
    <property type="component" value="Unassembled WGS sequence"/>
</dbReference>
<keyword evidence="1" id="KW-1133">Transmembrane helix</keyword>
<proteinExistence type="predicted"/>
<name>A0A922S2I8_SCHHA</name>
<keyword evidence="3" id="KW-1185">Reference proteome</keyword>
<dbReference type="RefSeq" id="XP_051071436.1">
    <property type="nucleotide sequence ID" value="XM_051211381.1"/>
</dbReference>
<dbReference type="PANTHER" id="PTHR34284:SF1">
    <property type="entry name" value="FG-GAP REPEAT-CONTAINING PROTEIN"/>
    <property type="match status" value="1"/>
</dbReference>
<evidence type="ECO:0000256" key="1">
    <source>
        <dbReference type="SAM" id="Phobius"/>
    </source>
</evidence>
<comment type="caution">
    <text evidence="2">The sequence shown here is derived from an EMBL/GenBank/DDBJ whole genome shotgun (WGS) entry which is preliminary data.</text>
</comment>
<dbReference type="PANTHER" id="PTHR34284">
    <property type="entry name" value="FG-GAP REPEAT-CONTAINING PROTEIN"/>
    <property type="match status" value="1"/>
</dbReference>
<dbReference type="CTD" id="75577117"/>
<keyword evidence="1" id="KW-0812">Transmembrane</keyword>
<sequence length="732" mass="83030">MSLRLLFGSVKLRHLWMLVLAYVISFIVVDHHSFSLIPVWALHLKTNKHVPVESDGNSSNLFSTVVEYSSHNWSIYLSVTVPQSNSSSSYDLVVFQLPMSKSLEFSVMDPDRKIANFLNFRKIQSNSFNRKPVRLKSLFYKGSLIHVVVECRKISSPVNSYVLLEIAVYNSQLRETWRRALYQILLDENALDFKSVPISLSLDLTCGLVYPRLCGVIFVGFLTNNISLSHYSTISLSLDDGEILWHHLVGDFEDSIKAYESDLVLKNWKIRISKQYLFRTHIDESPWTEFTESLSHIFPVRWYGVGSCEIRLVYAKKHSEYPVEKSLRTPNAIAVIHQSGLDLLDLKSGHPLMTITLRWKIGSTYTILSTPVSGGLISRQLGSPTIYELRIASEITDSPSNGLKIKVHSSSDHVNSSLESDFSHTVDCQGIFIRHESAPNSWQAVKSFYSNEMIAIHSSTYHGLCRPFRMWEYSRLGRSNWQEDSRKSTPPVVVKRHIPLSGLARLWYSLMHDKSDEFNHYGMNQDLSHTSDHEHHDIYFLTSDGIITSVSNYGYENWRVNSEVSWLQVSRTLGTLTSHGEERSVDKHLDDLYIEHFHPSLTTINLASLGQGFVRDLSVFSKIKPTIPTMPLLVSTGWDSVGVVDRTNGKLLAAHRLPTQPTGQPIVISLALSNTTKFSEVVNVPTILLVPCNDILVGFVLVQSLRIWLLIPLIISLTVSFFVLTWCCDLDA</sequence>
<evidence type="ECO:0000313" key="2">
    <source>
        <dbReference type="EMBL" id="KAH9591168.1"/>
    </source>
</evidence>
<organism evidence="2 3">
    <name type="scientific">Schistosoma haematobium</name>
    <name type="common">Blood fluke</name>
    <dbReference type="NCBI Taxonomy" id="6185"/>
    <lineage>
        <taxon>Eukaryota</taxon>
        <taxon>Metazoa</taxon>
        <taxon>Spiralia</taxon>
        <taxon>Lophotrochozoa</taxon>
        <taxon>Platyhelminthes</taxon>
        <taxon>Trematoda</taxon>
        <taxon>Digenea</taxon>
        <taxon>Strigeidida</taxon>
        <taxon>Schistosomatoidea</taxon>
        <taxon>Schistosomatidae</taxon>
        <taxon>Schistosoma</taxon>
    </lineage>
</organism>
<reference evidence="2" key="2">
    <citation type="journal article" date="2019" name="Gigascience">
        <title>High-quality Schistosoma haematobium genome achieved by single-molecule and long-range sequencing.</title>
        <authorList>
            <person name="Stroehlein A.J."/>
            <person name="Korhonen P.K."/>
            <person name="Chong T.M."/>
            <person name="Lim Y.L."/>
            <person name="Chan K.G."/>
            <person name="Webster B."/>
            <person name="Rollinson D."/>
            <person name="Brindley P.J."/>
            <person name="Gasser R.B."/>
            <person name="Young N.D."/>
        </authorList>
    </citation>
    <scope>NUCLEOTIDE SEQUENCE</scope>
</reference>
<feature type="transmembrane region" description="Helical" evidence="1">
    <location>
        <begin position="707"/>
        <end position="728"/>
    </location>
</feature>
<dbReference type="AlphaFoldDB" id="A0A922S2I8"/>
<reference evidence="2" key="3">
    <citation type="submission" date="2021-06" db="EMBL/GenBank/DDBJ databases">
        <title>Chromosome-level genome assembly for S. haematobium.</title>
        <authorList>
            <person name="Stroehlein A.J."/>
        </authorList>
    </citation>
    <scope>NUCLEOTIDE SEQUENCE</scope>
</reference>
<dbReference type="EMBL" id="AMPZ03000002">
    <property type="protein sequence ID" value="KAH9591168.1"/>
    <property type="molecule type" value="Genomic_DNA"/>
</dbReference>
<protein>
    <submittedName>
        <fullName evidence="2">Transcription factor 25, variant 2</fullName>
    </submittedName>
</protein>
<evidence type="ECO:0000313" key="3">
    <source>
        <dbReference type="Proteomes" id="UP000471633"/>
    </source>
</evidence>
<keyword evidence="1" id="KW-0472">Membrane</keyword>
<dbReference type="GeneID" id="75577117"/>
<accession>A0A922S2I8</accession>
<gene>
    <name evidence="2" type="primary">TCF25_1</name>
    <name evidence="2" type="ORF">MS3_00003555</name>
</gene>
<reference evidence="2" key="1">
    <citation type="journal article" date="2012" name="Nat. Genet.">
        <title>Whole-genome sequence of Schistosoma haematobium.</title>
        <authorList>
            <person name="Young N.D."/>
            <person name="Jex A.R."/>
            <person name="Li B."/>
            <person name="Liu S."/>
            <person name="Yang L."/>
            <person name="Xiong Z."/>
            <person name="Li Y."/>
            <person name="Cantacessi C."/>
            <person name="Hall R.S."/>
            <person name="Xu X."/>
            <person name="Chen F."/>
            <person name="Wu X."/>
            <person name="Zerlotini A."/>
            <person name="Oliveira G."/>
            <person name="Hofmann A."/>
            <person name="Zhang G."/>
            <person name="Fang X."/>
            <person name="Kang Y."/>
            <person name="Campbell B.E."/>
            <person name="Loukas A."/>
            <person name="Ranganathan S."/>
            <person name="Rollinson D."/>
            <person name="Rinaldi G."/>
            <person name="Brindley P.J."/>
            <person name="Yang H."/>
            <person name="Wang J."/>
            <person name="Wang J."/>
            <person name="Gasser R.B."/>
        </authorList>
    </citation>
    <scope>NUCLEOTIDE SEQUENCE</scope>
</reference>
<reference evidence="2" key="4">
    <citation type="journal article" date="2022" name="PLoS Pathog.">
        <title>Chromosome-level genome of Schistosoma haematobium underpins genome-wide explorations of molecular variation.</title>
        <authorList>
            <person name="Stroehlein A.J."/>
            <person name="Korhonen P.K."/>
            <person name="Lee V.V."/>
            <person name="Ralph S.A."/>
            <person name="Mentink-Kane M."/>
            <person name="You H."/>
            <person name="McManus D.P."/>
            <person name="Tchuente L.T."/>
            <person name="Stothard J.R."/>
            <person name="Kaur P."/>
            <person name="Dudchenko O."/>
            <person name="Aiden E.L."/>
            <person name="Yang B."/>
            <person name="Yang H."/>
            <person name="Emery A.M."/>
            <person name="Webster B.L."/>
            <person name="Brindley P.J."/>
            <person name="Rollinson D."/>
            <person name="Chang B.C.H."/>
            <person name="Gasser R.B."/>
            <person name="Young N.D."/>
        </authorList>
    </citation>
    <scope>NUCLEOTIDE SEQUENCE</scope>
</reference>